<dbReference type="GO" id="GO:0008270">
    <property type="term" value="F:zinc ion binding"/>
    <property type="evidence" value="ECO:0007669"/>
    <property type="project" value="UniProtKB-KW"/>
</dbReference>
<dbReference type="InterPro" id="IPR036875">
    <property type="entry name" value="Znf_CCHC_sf"/>
</dbReference>
<keyword evidence="1" id="KW-0479">Metal-binding</keyword>
<gene>
    <name evidence="4" type="ORF">FPANT_8971</name>
</gene>
<evidence type="ECO:0000313" key="4">
    <source>
        <dbReference type="EMBL" id="KAF5581358.1"/>
    </source>
</evidence>
<evidence type="ECO:0000256" key="1">
    <source>
        <dbReference type="PROSITE-ProRule" id="PRU00047"/>
    </source>
</evidence>
<dbReference type="EMBL" id="JAAOAR010000472">
    <property type="protein sequence ID" value="KAF5581358.1"/>
    <property type="molecule type" value="Genomic_DNA"/>
</dbReference>
<feature type="domain" description="CCHC-type" evidence="3">
    <location>
        <begin position="130"/>
        <end position="144"/>
    </location>
</feature>
<dbReference type="PROSITE" id="PS50158">
    <property type="entry name" value="ZF_CCHC"/>
    <property type="match status" value="1"/>
</dbReference>
<dbReference type="Gene3D" id="4.10.60.10">
    <property type="entry name" value="Zinc finger, CCHC-type"/>
    <property type="match status" value="1"/>
</dbReference>
<accession>A0A8H5KYZ4</accession>
<keyword evidence="1" id="KW-0862">Zinc</keyword>
<sequence>MIRPDNAEEMKTGNSFANPTNANFAMQLVVQLYRDAARVDAQQKHLYDLLLRQLTKAEVPQDLVEVRTKGFINEAPRMNVATTHARLGQFIIGPGKKTPLEWPLNHIVAFLEERSAVINLRGRCHWDLMCQNCCQPGHFATNCKFKPKCVRCDGAPHATRNCPRAEEDAISTSTSEPITAGDGIQRNVLNPPRVNFSDPKRSKKNSTTREEAFAKPNKQQDAMRKAYRDALYALRKARKDQDVEDLGTDEQGDDVSDDGEAGNEEAGGEGADDGISW</sequence>
<evidence type="ECO:0000256" key="2">
    <source>
        <dbReference type="SAM" id="MobiDB-lite"/>
    </source>
</evidence>
<feature type="region of interest" description="Disordered" evidence="2">
    <location>
        <begin position="160"/>
        <end position="277"/>
    </location>
</feature>
<name>A0A8H5KYZ4_9HYPO</name>
<reference evidence="4 5" key="1">
    <citation type="submission" date="2020-05" db="EMBL/GenBank/DDBJ databases">
        <title>Identification and distribution of gene clusters putatively required for synthesis of sphingolipid metabolism inhibitors in phylogenetically diverse species of the filamentous fungus Fusarium.</title>
        <authorList>
            <person name="Kim H.-S."/>
            <person name="Busman M."/>
            <person name="Brown D.W."/>
            <person name="Divon H."/>
            <person name="Uhlig S."/>
            <person name="Proctor R.H."/>
        </authorList>
    </citation>
    <scope>NUCLEOTIDE SEQUENCE [LARGE SCALE GENOMIC DNA]</scope>
    <source>
        <strain evidence="4 5">NRRL 25211</strain>
    </source>
</reference>
<dbReference type="SUPFAM" id="SSF57756">
    <property type="entry name" value="Retrovirus zinc finger-like domains"/>
    <property type="match status" value="1"/>
</dbReference>
<keyword evidence="5" id="KW-1185">Reference proteome</keyword>
<protein>
    <recommendedName>
        <fullName evidence="3">CCHC-type domain-containing protein</fullName>
    </recommendedName>
</protein>
<dbReference type="Proteomes" id="UP000544095">
    <property type="component" value="Unassembled WGS sequence"/>
</dbReference>
<organism evidence="4 5">
    <name type="scientific">Fusarium pseudoanthophilum</name>
    <dbReference type="NCBI Taxonomy" id="48495"/>
    <lineage>
        <taxon>Eukaryota</taxon>
        <taxon>Fungi</taxon>
        <taxon>Dikarya</taxon>
        <taxon>Ascomycota</taxon>
        <taxon>Pezizomycotina</taxon>
        <taxon>Sordariomycetes</taxon>
        <taxon>Hypocreomycetidae</taxon>
        <taxon>Hypocreales</taxon>
        <taxon>Nectriaceae</taxon>
        <taxon>Fusarium</taxon>
        <taxon>Fusarium fujikuroi species complex</taxon>
    </lineage>
</organism>
<evidence type="ECO:0000313" key="5">
    <source>
        <dbReference type="Proteomes" id="UP000544095"/>
    </source>
</evidence>
<feature type="compositionally biased region" description="Acidic residues" evidence="2">
    <location>
        <begin position="242"/>
        <end position="277"/>
    </location>
</feature>
<evidence type="ECO:0000259" key="3">
    <source>
        <dbReference type="PROSITE" id="PS50158"/>
    </source>
</evidence>
<proteinExistence type="predicted"/>
<keyword evidence="1" id="KW-0863">Zinc-finger</keyword>
<dbReference type="InterPro" id="IPR001878">
    <property type="entry name" value="Znf_CCHC"/>
</dbReference>
<comment type="caution">
    <text evidence="4">The sequence shown here is derived from an EMBL/GenBank/DDBJ whole genome shotgun (WGS) entry which is preliminary data.</text>
</comment>
<dbReference type="GO" id="GO:0003676">
    <property type="term" value="F:nucleic acid binding"/>
    <property type="evidence" value="ECO:0007669"/>
    <property type="project" value="InterPro"/>
</dbReference>
<dbReference type="AlphaFoldDB" id="A0A8H5KYZ4"/>